<organism evidence="1 2">
    <name type="scientific">Aristaeella lactis</name>
    <dbReference type="NCBI Taxonomy" id="3046383"/>
    <lineage>
        <taxon>Bacteria</taxon>
        <taxon>Bacillati</taxon>
        <taxon>Bacillota</taxon>
        <taxon>Clostridia</taxon>
        <taxon>Eubacteriales</taxon>
        <taxon>Aristaeellaceae</taxon>
        <taxon>Aristaeella</taxon>
    </lineage>
</organism>
<keyword evidence="2" id="KW-1185">Reference proteome</keyword>
<reference evidence="1" key="1">
    <citation type="submission" date="2017-04" db="EMBL/GenBank/DDBJ databases">
        <authorList>
            <person name="Varghese N."/>
            <person name="Submissions S."/>
        </authorList>
    </citation>
    <scope>NUCLEOTIDE SEQUENCE</scope>
    <source>
        <strain evidence="1">WTE2008</strain>
    </source>
</reference>
<protein>
    <submittedName>
        <fullName evidence="1">Glutamate synthase (Ferredoxin)</fullName>
    </submittedName>
</protein>
<gene>
    <name evidence="1" type="ORF">SAMN06297397_1719</name>
</gene>
<comment type="caution">
    <text evidence="1">The sequence shown here is derived from an EMBL/GenBank/DDBJ whole genome shotgun (WGS) entry which is preliminary data.</text>
</comment>
<name>A0AC61PLK8_9FIRM</name>
<proteinExistence type="predicted"/>
<evidence type="ECO:0000313" key="2">
    <source>
        <dbReference type="Proteomes" id="UP000192328"/>
    </source>
</evidence>
<dbReference type="EMBL" id="FWXZ01000003">
    <property type="protein sequence ID" value="SMC64263.1"/>
    <property type="molecule type" value="Genomic_DNA"/>
</dbReference>
<dbReference type="Proteomes" id="UP000192328">
    <property type="component" value="Unassembled WGS sequence"/>
</dbReference>
<evidence type="ECO:0000313" key="1">
    <source>
        <dbReference type="EMBL" id="SMC64263.1"/>
    </source>
</evidence>
<sequence length="1459" mass="160102">MKDRQYPLYHKELEHDSCGVGAVVDLNAKATHRTVDQALCIVERLAHRAGSDAEGTTGDGVGIMTQLPHTLFAAWAREEGIALGNPGDYGVGMFFLPEDEVGAQNTAGIFEQLAESEGITVLGWREVPCHPAQLGAGARRTMPCIRQCFLKRPKETGAGQDFDRRLYILRRVFEHQDTDAYVCSLSSRTIVYKGMMLVNQLRSFYDDLQDVRYASSMAMVHSRFSTNTFPSWSKAHPQRMLLHNGEINTIRGNHDRMKAREETMRSDVMGAEMKRVLPVVDPDGSDSQMLDNTLEFLAMNGFPLPLAGMILLPEPWQGEARRAASGGNSVRAEVADRVQQTGKPWTDLYRYYATMMEPWDGPAAILYSDGDTVCASLDRNGLRPLRCALTDDRRLILTSEAGVLFEENAHILRRWKLKAGDVLEADLKTGRLTESEALKTRFAQEHPYTEWMTKLVRLEDLPAAEIKEDILPETEREKLCKAFNYTWEDVQDIVLPMAAKGTEPIVSMGADVPVAALSKTHPSLYDYFRQRFAQVTNPPIDALREEVKTDCSIYVGDDGNLLSREAANSAVLELPSPVLTEEELQRIRKMDHPDFSVRTVSLLYDKNGSLRDALEHFFDVCDQACRDHINILILSDRGISPDTMAIPSLLAVSALEQHLIGKKKRTAVSVILESGEPRDVHQLAMLIGFGARAVNPYLAHDCIRALCADGQISKTQEEAIRDYNKALTAGVLKIASKMGVSVLQAYQSAQLFEAVGLDQGFVKTYFTNTPCSLGGTDLNRVEADSRFHHEAAFAETGTQGLTSVGRHKYRRGEGAEEHLYAPETIHLLQQAVWTDDRAAFDKYAARIENEGPRTIRSMLSFNYDACRAIPLEEVESAAEIVKRFRTGAMSYGSISQEAHECMAKAMNHLGGRSNSGEGGELAERFGTDLNSAIKQVASGRFGVTREYLLSAKEIQIKMAQGAKPGEGGHLPGAKVTDSVAKTRCSTPGISLISPPPHHDIYSIEDLAELIYDLQCANEDAKITVKLVSSAGVGTIASGVAKAGAGGILISGGEGGTGAAPMSSVHHAGLPWEIGLAEAHQVLCRNRLRQTVTLETDGKLMTGHDVMVALLLGAEQFGFATAPLVTMGCRMMRVCQLGTCPFGIATQNPELRKRFKGKPEYVERFMLFIAEQMREIMAKLGARTVNELVGRSDLLVMKENAAMDLTDLTGFARNTHFQPSAKFDFHLAERADVRLYQDHVHLMTTDRAFGTMLKGDRHIQAQGCGGQSFGAFLPHGQEITLYGVANDYLGKGLSGGTLAVCPPADSIWKKEDTLIGNVALYGATSGYAFVAGMAGERFAVRNSGAWAVVEGVGDHGCEYMTGGRVAVLGPVGDNFAAGMSGGVAWVLDEDGHLESRLNKGHVKLYEVSAQQADELNRLLEMHVKATGSQKAREILEHFSEWVPKFKAVISDEYLAWLSRG</sequence>
<accession>A0AC61PLK8</accession>